<protein>
    <submittedName>
        <fullName evidence="1">Uncharacterized protein</fullName>
    </submittedName>
</protein>
<evidence type="ECO:0000313" key="1">
    <source>
        <dbReference type="EMBL" id="ETJ27127.1"/>
    </source>
</evidence>
<dbReference type="AlphaFoldDB" id="W1X9T5"/>
<sequence length="83" mass="9432">MAFMNHKYQDYALDEVMEESPQTYQAYLSQLWQDLNGGSSIQSMSDLTKNPPYNLSCLDSLTSRHSTSMNIIKSELSLVYSLA</sequence>
<name>W1X9T5_9ZZZZ</name>
<accession>W1X9T5</accession>
<feature type="non-terminal residue" evidence="1">
    <location>
        <position position="1"/>
    </location>
</feature>
<reference evidence="1" key="1">
    <citation type="submission" date="2013-12" db="EMBL/GenBank/DDBJ databases">
        <title>A Varibaculum cambriense genome reconstructed from a premature infant gut community with otherwise low bacterial novelty that shifts toward anaerobic metabolism during the third week of life.</title>
        <authorList>
            <person name="Brown C.T."/>
            <person name="Sharon I."/>
            <person name="Thomas B.C."/>
            <person name="Castelle C.J."/>
            <person name="Morowitz M.J."/>
            <person name="Banfield J.F."/>
        </authorList>
    </citation>
    <scope>NUCLEOTIDE SEQUENCE</scope>
</reference>
<proteinExistence type="predicted"/>
<dbReference type="EMBL" id="AZMM01017092">
    <property type="protein sequence ID" value="ETJ27127.1"/>
    <property type="molecule type" value="Genomic_DNA"/>
</dbReference>
<organism evidence="1">
    <name type="scientific">human gut metagenome</name>
    <dbReference type="NCBI Taxonomy" id="408170"/>
    <lineage>
        <taxon>unclassified sequences</taxon>
        <taxon>metagenomes</taxon>
        <taxon>organismal metagenomes</taxon>
    </lineage>
</organism>
<comment type="caution">
    <text evidence="1">The sequence shown here is derived from an EMBL/GenBank/DDBJ whole genome shotgun (WGS) entry which is preliminary data.</text>
</comment>
<gene>
    <name evidence="1" type="ORF">Q604_UNBC17092G0001</name>
</gene>